<evidence type="ECO:0000313" key="8">
    <source>
        <dbReference type="Proteomes" id="UP000593915"/>
    </source>
</evidence>
<dbReference type="PANTHER" id="PTHR33885:SF3">
    <property type="entry name" value="PHAGE SHOCK PROTEIN C"/>
    <property type="match status" value="1"/>
</dbReference>
<accession>A0A7S6WPD9</accession>
<dbReference type="PANTHER" id="PTHR33885">
    <property type="entry name" value="PHAGE SHOCK PROTEIN C"/>
    <property type="match status" value="1"/>
</dbReference>
<name>A0A7S6WPD9_9SPIR</name>
<dbReference type="GO" id="GO:0005886">
    <property type="term" value="C:plasma membrane"/>
    <property type="evidence" value="ECO:0007669"/>
    <property type="project" value="UniProtKB-SubCell"/>
</dbReference>
<organism evidence="7 8">
    <name type="scientific">Treponema pedis</name>
    <dbReference type="NCBI Taxonomy" id="409322"/>
    <lineage>
        <taxon>Bacteria</taxon>
        <taxon>Pseudomonadati</taxon>
        <taxon>Spirochaetota</taxon>
        <taxon>Spirochaetia</taxon>
        <taxon>Spirochaetales</taxon>
        <taxon>Treponemataceae</taxon>
        <taxon>Treponema</taxon>
    </lineage>
</organism>
<feature type="domain" description="Phage shock protein PspC N-terminal" evidence="6">
    <location>
        <begin position="3"/>
        <end position="59"/>
    </location>
</feature>
<dbReference type="InterPro" id="IPR052027">
    <property type="entry name" value="PspC"/>
</dbReference>
<dbReference type="EMBL" id="CP061839">
    <property type="protein sequence ID" value="QOW60792.1"/>
    <property type="molecule type" value="Genomic_DNA"/>
</dbReference>
<dbReference type="Pfam" id="PF04024">
    <property type="entry name" value="PspC"/>
    <property type="match status" value="1"/>
</dbReference>
<evidence type="ECO:0000256" key="3">
    <source>
        <dbReference type="ARBA" id="ARBA00022692"/>
    </source>
</evidence>
<dbReference type="AlphaFoldDB" id="A0A7S6WPD9"/>
<evidence type="ECO:0000256" key="2">
    <source>
        <dbReference type="ARBA" id="ARBA00022475"/>
    </source>
</evidence>
<evidence type="ECO:0000256" key="4">
    <source>
        <dbReference type="ARBA" id="ARBA00022989"/>
    </source>
</evidence>
<proteinExistence type="predicted"/>
<dbReference type="Proteomes" id="UP000593915">
    <property type="component" value="Chromosome"/>
</dbReference>
<protein>
    <submittedName>
        <fullName evidence="7">PspC domain-containing protein</fullName>
    </submittedName>
</protein>
<dbReference type="InterPro" id="IPR007168">
    <property type="entry name" value="Phageshock_PspC_N"/>
</dbReference>
<dbReference type="GeneID" id="301089503"/>
<dbReference type="RefSeq" id="WP_020964647.1">
    <property type="nucleotide sequence ID" value="NZ_CP045670.1"/>
</dbReference>
<evidence type="ECO:0000256" key="1">
    <source>
        <dbReference type="ARBA" id="ARBA00004162"/>
    </source>
</evidence>
<keyword evidence="3" id="KW-0812">Transmembrane</keyword>
<reference evidence="7 8" key="1">
    <citation type="submission" date="2020-09" db="EMBL/GenBank/DDBJ databases">
        <title>Characterization of Treponema spp. from bovine digital dermatitis in Korea.</title>
        <authorList>
            <person name="Espiritu H.M."/>
            <person name="Cho Y.I."/>
            <person name="Mamuad L."/>
        </authorList>
    </citation>
    <scope>NUCLEOTIDE SEQUENCE [LARGE SCALE GENOMIC DNA]</scope>
    <source>
        <strain evidence="7 8">KS1</strain>
    </source>
</reference>
<evidence type="ECO:0000259" key="6">
    <source>
        <dbReference type="Pfam" id="PF04024"/>
    </source>
</evidence>
<gene>
    <name evidence="7" type="ORF">IFE08_13570</name>
</gene>
<sequence>MRKRLYKSSQNKKICGVCAGLADYFDIDVVLIRIIWAVAVFVFGSGILVYIIAAIIMPYDTDINDGDNTEYEYAPKD</sequence>
<keyword evidence="2" id="KW-1003">Cell membrane</keyword>
<evidence type="ECO:0000313" key="7">
    <source>
        <dbReference type="EMBL" id="QOW60792.1"/>
    </source>
</evidence>
<keyword evidence="4" id="KW-1133">Transmembrane helix</keyword>
<comment type="subcellular location">
    <subcellularLocation>
        <location evidence="1">Cell membrane</location>
        <topology evidence="1">Single-pass membrane protein</topology>
    </subcellularLocation>
</comment>
<evidence type="ECO:0000256" key="5">
    <source>
        <dbReference type="ARBA" id="ARBA00023136"/>
    </source>
</evidence>
<keyword evidence="5" id="KW-0472">Membrane</keyword>